<protein>
    <submittedName>
        <fullName evidence="8">Uncharacterized protein</fullName>
    </submittedName>
</protein>
<dbReference type="PROSITE" id="PS50853">
    <property type="entry name" value="FN3"/>
    <property type="match status" value="1"/>
</dbReference>
<evidence type="ECO:0000256" key="5">
    <source>
        <dbReference type="SAM" id="SignalP"/>
    </source>
</evidence>
<dbReference type="CDD" id="cd00063">
    <property type="entry name" value="FN3"/>
    <property type="match status" value="1"/>
</dbReference>
<evidence type="ECO:0000313" key="8">
    <source>
        <dbReference type="EMBL" id="KAJ1211466.1"/>
    </source>
</evidence>
<keyword evidence="3" id="KW-0768">Sushi</keyword>
<feature type="compositionally biased region" description="Basic and acidic residues" evidence="4">
    <location>
        <begin position="565"/>
        <end position="581"/>
    </location>
</feature>
<feature type="region of interest" description="Disordered" evidence="4">
    <location>
        <begin position="551"/>
        <end position="581"/>
    </location>
</feature>
<feature type="domain" description="Sushi" evidence="7">
    <location>
        <begin position="33"/>
        <end position="96"/>
    </location>
</feature>
<dbReference type="SMART" id="SM00032">
    <property type="entry name" value="CCP"/>
    <property type="match status" value="3"/>
</dbReference>
<dbReference type="AlphaFoldDB" id="A0AAV7WFL0"/>
<keyword evidence="2" id="KW-1015">Disulfide bond</keyword>
<dbReference type="InterPro" id="IPR013783">
    <property type="entry name" value="Ig-like_fold"/>
</dbReference>
<evidence type="ECO:0000259" key="7">
    <source>
        <dbReference type="PROSITE" id="PS50923"/>
    </source>
</evidence>
<gene>
    <name evidence="8" type="ORF">NDU88_006826</name>
</gene>
<name>A0AAV7WFL0_PLEWA</name>
<evidence type="ECO:0000256" key="3">
    <source>
        <dbReference type="PROSITE-ProRule" id="PRU00302"/>
    </source>
</evidence>
<dbReference type="InterPro" id="IPR003961">
    <property type="entry name" value="FN3_dom"/>
</dbReference>
<dbReference type="Gene3D" id="2.60.40.10">
    <property type="entry name" value="Immunoglobulins"/>
    <property type="match status" value="1"/>
</dbReference>
<evidence type="ECO:0000313" key="9">
    <source>
        <dbReference type="Proteomes" id="UP001066276"/>
    </source>
</evidence>
<keyword evidence="9" id="KW-1185">Reference proteome</keyword>
<evidence type="ECO:0000256" key="1">
    <source>
        <dbReference type="ARBA" id="ARBA00022737"/>
    </source>
</evidence>
<dbReference type="PANTHER" id="PTHR24051:SF6">
    <property type="entry name" value="FIBRONECTIN TYPE-III DOMAIN-CONTAINING PROTEIN-RELATED"/>
    <property type="match status" value="1"/>
</dbReference>
<feature type="domain" description="Fibronectin type-III" evidence="6">
    <location>
        <begin position="329"/>
        <end position="426"/>
    </location>
</feature>
<feature type="compositionally biased region" description="Polar residues" evidence="4">
    <location>
        <begin position="551"/>
        <end position="564"/>
    </location>
</feature>
<keyword evidence="5" id="KW-0732">Signal</keyword>
<dbReference type="Gene3D" id="2.10.70.10">
    <property type="entry name" value="Complement Module, domain 1"/>
    <property type="match status" value="2"/>
</dbReference>
<dbReference type="PANTHER" id="PTHR24051">
    <property type="entry name" value="SUSHI DOMAIN-CONTAINING PROTEIN 1"/>
    <property type="match status" value="1"/>
</dbReference>
<evidence type="ECO:0000256" key="4">
    <source>
        <dbReference type="SAM" id="MobiDB-lite"/>
    </source>
</evidence>
<feature type="chain" id="PRO_5043821105" evidence="5">
    <location>
        <begin position="20"/>
        <end position="581"/>
    </location>
</feature>
<dbReference type="SUPFAM" id="SSF49265">
    <property type="entry name" value="Fibronectin type III"/>
    <property type="match status" value="1"/>
</dbReference>
<proteinExistence type="predicted"/>
<feature type="domain" description="Sushi" evidence="7">
    <location>
        <begin position="159"/>
        <end position="221"/>
    </location>
</feature>
<dbReference type="Proteomes" id="UP001066276">
    <property type="component" value="Chromosome 1_2"/>
</dbReference>
<organism evidence="8 9">
    <name type="scientific">Pleurodeles waltl</name>
    <name type="common">Iberian ribbed newt</name>
    <dbReference type="NCBI Taxonomy" id="8319"/>
    <lineage>
        <taxon>Eukaryota</taxon>
        <taxon>Metazoa</taxon>
        <taxon>Chordata</taxon>
        <taxon>Craniata</taxon>
        <taxon>Vertebrata</taxon>
        <taxon>Euteleostomi</taxon>
        <taxon>Amphibia</taxon>
        <taxon>Batrachia</taxon>
        <taxon>Caudata</taxon>
        <taxon>Salamandroidea</taxon>
        <taxon>Salamandridae</taxon>
        <taxon>Pleurodelinae</taxon>
        <taxon>Pleurodeles</taxon>
    </lineage>
</organism>
<dbReference type="PROSITE" id="PS50923">
    <property type="entry name" value="SUSHI"/>
    <property type="match status" value="2"/>
</dbReference>
<feature type="signal peptide" evidence="5">
    <location>
        <begin position="1"/>
        <end position="19"/>
    </location>
</feature>
<dbReference type="InterPro" id="IPR036116">
    <property type="entry name" value="FN3_sf"/>
</dbReference>
<comment type="caution">
    <text evidence="8">The sequence shown here is derived from an EMBL/GenBank/DDBJ whole genome shotgun (WGS) entry which is preliminary data.</text>
</comment>
<reference evidence="8" key="1">
    <citation type="journal article" date="2022" name="bioRxiv">
        <title>Sequencing and chromosome-scale assembly of the giantPleurodeles waltlgenome.</title>
        <authorList>
            <person name="Brown T."/>
            <person name="Elewa A."/>
            <person name="Iarovenko S."/>
            <person name="Subramanian E."/>
            <person name="Araus A.J."/>
            <person name="Petzold A."/>
            <person name="Susuki M."/>
            <person name="Suzuki K.-i.T."/>
            <person name="Hayashi T."/>
            <person name="Toyoda A."/>
            <person name="Oliveira C."/>
            <person name="Osipova E."/>
            <person name="Leigh N.D."/>
            <person name="Simon A."/>
            <person name="Yun M.H."/>
        </authorList>
    </citation>
    <scope>NUCLEOTIDE SEQUENCE</scope>
    <source>
        <strain evidence="8">20211129_DDA</strain>
        <tissue evidence="8">Liver</tissue>
    </source>
</reference>
<comment type="caution">
    <text evidence="3">Lacks conserved residue(s) required for the propagation of feature annotation.</text>
</comment>
<dbReference type="InterPro" id="IPR000436">
    <property type="entry name" value="Sushi_SCR_CCP_dom"/>
</dbReference>
<sequence length="581" mass="64938">MAAVLTPSLLLLLLNSITAHPGPEEPTDSGGPERCKSPFTIWSRLILSPTKLWYDRGERIQVKCFEGYQPSTSEIECRQKTQSSASEWDVEPTCVQRCKNPNTHLSVLILSPSKEWYDRGERVQVACSAGYKPRHSSIECRQRLWGSASEWDVKPSCIQRCQKPTGDTTLHFSPPKEWYDRGDWVHVTCAAGYQTLTPDILCRERDASSASEWDEAPTCIEIKQTNLAVSSSSITLTLTCGNDDCQRIWKTSATCSQISCCANRCPTHVIHHECAVKAHDNSIKETAITCVGLLPFTEYIVAVYGTREHLHPDRYFLLYDVTVTTDETVPDAPEIEWFNATTKTIKWKKLSECNGAIKNYQLNITAWRDYNKTFLETEIVTVNSSVTEYTFGRYDTNYTARIQGLTSAGLGQVLLWTFSTKISGPPNEDHQAVSQEESLEPFDPLLSSKAEVTVSPMDGSDNTPAILARERNLRGYPNHFKVCEGIEKSIHTFQEGLEKKMDSLVGVMNVLNQKVMQIIGSQQTLTRDLSTALSRFTDILNGMKPTSSLFSTEATRSLATTSKTTAEKEGESEDGNRHAAV</sequence>
<evidence type="ECO:0000259" key="6">
    <source>
        <dbReference type="PROSITE" id="PS50853"/>
    </source>
</evidence>
<keyword evidence="1" id="KW-0677">Repeat</keyword>
<accession>A0AAV7WFL0</accession>
<dbReference type="InterPro" id="IPR051622">
    <property type="entry name" value="R-tyr_protein_phosphatases"/>
</dbReference>
<dbReference type="EMBL" id="JANPWB010000002">
    <property type="protein sequence ID" value="KAJ1211466.1"/>
    <property type="molecule type" value="Genomic_DNA"/>
</dbReference>
<evidence type="ECO:0000256" key="2">
    <source>
        <dbReference type="ARBA" id="ARBA00023157"/>
    </source>
</evidence>